<evidence type="ECO:0000313" key="1">
    <source>
        <dbReference type="EMBL" id="TPG16873.1"/>
    </source>
</evidence>
<name>A0A502CVN4_9MICO</name>
<keyword evidence="2" id="KW-1185">Reference proteome</keyword>
<reference evidence="1 2" key="1">
    <citation type="journal article" date="2019" name="Environ. Microbiol.">
        <title>Species interactions and distinct microbial communities in high Arctic permafrost affected cryosols are associated with the CH4 and CO2 gas fluxes.</title>
        <authorList>
            <person name="Altshuler I."/>
            <person name="Hamel J."/>
            <person name="Turney S."/>
            <person name="Magnuson E."/>
            <person name="Levesque R."/>
            <person name="Greer C."/>
            <person name="Whyte L.G."/>
        </authorList>
    </citation>
    <scope>NUCLEOTIDE SEQUENCE [LARGE SCALE GENOMIC DNA]</scope>
    <source>
        <strain evidence="1 2">S9.3A</strain>
    </source>
</reference>
<proteinExistence type="predicted"/>
<evidence type="ECO:0000313" key="2">
    <source>
        <dbReference type="Proteomes" id="UP000317722"/>
    </source>
</evidence>
<dbReference type="EMBL" id="RCZM01000003">
    <property type="protein sequence ID" value="TPG16873.1"/>
    <property type="molecule type" value="Genomic_DNA"/>
</dbReference>
<protein>
    <submittedName>
        <fullName evidence="1">Uncharacterized protein</fullName>
    </submittedName>
</protein>
<dbReference type="OrthoDB" id="4866171at2"/>
<dbReference type="Proteomes" id="UP000317722">
    <property type="component" value="Unassembled WGS sequence"/>
</dbReference>
<organism evidence="1 2">
    <name type="scientific">Pedococcus bigeumensis</name>
    <dbReference type="NCBI Taxonomy" id="433644"/>
    <lineage>
        <taxon>Bacteria</taxon>
        <taxon>Bacillati</taxon>
        <taxon>Actinomycetota</taxon>
        <taxon>Actinomycetes</taxon>
        <taxon>Micrococcales</taxon>
        <taxon>Intrasporangiaceae</taxon>
        <taxon>Pedococcus</taxon>
    </lineage>
</organism>
<sequence>MGNNADRASEDQTVRQYRFLLRTAPLDALQAAHHEALDRLTEGARAHVLTAVQDGLVSGQRLGPGDTAAVARLVSIGERRNPRGFLDSCEPTTLRSLASAVNQSEAMFGRFAGYAAWDGVDPEPAYVGVDQGGAPQTTRLEDAGAEAKALANSHAMAVQPWAGGGF</sequence>
<comment type="caution">
    <text evidence="1">The sequence shown here is derived from an EMBL/GenBank/DDBJ whole genome shotgun (WGS) entry which is preliminary data.</text>
</comment>
<dbReference type="AlphaFoldDB" id="A0A502CVN4"/>
<accession>A0A502CVN4</accession>
<dbReference type="RefSeq" id="WP_140739245.1">
    <property type="nucleotide sequence ID" value="NZ_RCZM01000003.1"/>
</dbReference>
<gene>
    <name evidence="1" type="ORF">EAH86_08745</name>
</gene>